<dbReference type="GO" id="GO:0016887">
    <property type="term" value="F:ATP hydrolysis activity"/>
    <property type="evidence" value="ECO:0007669"/>
    <property type="project" value="InterPro"/>
</dbReference>
<gene>
    <name evidence="3" type="ORF">FVE67_08200</name>
</gene>
<evidence type="ECO:0000259" key="2">
    <source>
        <dbReference type="Pfam" id="PF17863"/>
    </source>
</evidence>
<dbReference type="EMBL" id="CP042909">
    <property type="protein sequence ID" value="QJA07014.1"/>
    <property type="molecule type" value="Genomic_DNA"/>
</dbReference>
<evidence type="ECO:0000313" key="3">
    <source>
        <dbReference type="EMBL" id="QJA07014.1"/>
    </source>
</evidence>
<dbReference type="Pfam" id="PF07726">
    <property type="entry name" value="AAA_3"/>
    <property type="match status" value="1"/>
</dbReference>
<sequence length="292" mass="32685">MLRGKEREVELALVSFLAGGHLLLEDLPGTGKTTLALALSRALGCEFRRVQFTSDLLPADILGAEVWRAEEGRFEFRPGPVFTHVLLADEINRASPRTQSALLEALAEGRVSVSGRTYELPRPFFVIATQNPLDLYGTYPLPESQLDRFLMRLSLGYPPREEERAVLAADGFYETARGLEPLADPVQARALQEAARQVRVSEKLLDYLLNLGEASRRSRTFRFGFSTRGLLALKAAARALAFLRGRDYVVPDDVQAVFLPVAYHRLLPREELSPEVRETLLVEFLERVPVPL</sequence>
<keyword evidence="4" id="KW-1185">Reference proteome</keyword>
<name>A0A6H1WV31_9BACT</name>
<protein>
    <submittedName>
        <fullName evidence="3">AAA domain-containing protein</fullName>
    </submittedName>
</protein>
<accession>A0A6H1WV31</accession>
<dbReference type="Gene3D" id="3.40.50.300">
    <property type="entry name" value="P-loop containing nucleotide triphosphate hydrolases"/>
    <property type="match status" value="1"/>
</dbReference>
<feature type="domain" description="ChlI/MoxR AAA lid" evidence="2">
    <location>
        <begin position="214"/>
        <end position="274"/>
    </location>
</feature>
<dbReference type="Pfam" id="PF17863">
    <property type="entry name" value="AAA_lid_2"/>
    <property type="match status" value="1"/>
</dbReference>
<dbReference type="Gene3D" id="1.10.8.80">
    <property type="entry name" value="Magnesium chelatase subunit I, C-Terminal domain"/>
    <property type="match status" value="1"/>
</dbReference>
<dbReference type="CDD" id="cd00009">
    <property type="entry name" value="AAA"/>
    <property type="match status" value="1"/>
</dbReference>
<evidence type="ECO:0000313" key="4">
    <source>
        <dbReference type="Proteomes" id="UP000501253"/>
    </source>
</evidence>
<dbReference type="PANTHER" id="PTHR42759:SF5">
    <property type="entry name" value="METHANOL DEHYDROGENASE REGULATOR"/>
    <property type="match status" value="1"/>
</dbReference>
<feature type="domain" description="ATPase AAA-3" evidence="1">
    <location>
        <begin position="21"/>
        <end position="151"/>
    </location>
</feature>
<evidence type="ECO:0000259" key="1">
    <source>
        <dbReference type="Pfam" id="PF07726"/>
    </source>
</evidence>
<dbReference type="AlphaFoldDB" id="A0A6H1WV31"/>
<dbReference type="InterPro" id="IPR041628">
    <property type="entry name" value="ChlI/MoxR_AAA_lid"/>
</dbReference>
<dbReference type="InterPro" id="IPR027417">
    <property type="entry name" value="P-loop_NTPase"/>
</dbReference>
<reference evidence="3 4" key="1">
    <citation type="submission" date="2019-08" db="EMBL/GenBank/DDBJ databases">
        <title>Complete genome sequence of Thermosulfurimonas marina SU872T, an anaerobic thermophilic chemolithoautotrophic bacterium isolated from a shallow marine hydrothermal vent.</title>
        <authorList>
            <person name="Allioux M."/>
            <person name="Jebbar M."/>
            <person name="Slobodkina G."/>
            <person name="Slobodkin A."/>
            <person name="Moalic Y."/>
            <person name="Frolova A."/>
            <person name="Shao Z."/>
            <person name="Alain K."/>
        </authorList>
    </citation>
    <scope>NUCLEOTIDE SEQUENCE [LARGE SCALE GENOMIC DNA]</scope>
    <source>
        <strain evidence="3 4">SU872</strain>
    </source>
</reference>
<proteinExistence type="predicted"/>
<dbReference type="InterPro" id="IPR050764">
    <property type="entry name" value="CbbQ/NirQ/NorQ/GpvN"/>
</dbReference>
<organism evidence="3 4">
    <name type="scientific">Thermosulfurimonas marina</name>
    <dbReference type="NCBI Taxonomy" id="2047767"/>
    <lineage>
        <taxon>Bacteria</taxon>
        <taxon>Pseudomonadati</taxon>
        <taxon>Thermodesulfobacteriota</taxon>
        <taxon>Thermodesulfobacteria</taxon>
        <taxon>Thermodesulfobacteriales</taxon>
        <taxon>Thermodesulfobacteriaceae</taxon>
        <taxon>Thermosulfurimonas</taxon>
    </lineage>
</organism>
<dbReference type="PANTHER" id="PTHR42759">
    <property type="entry name" value="MOXR FAMILY PROTEIN"/>
    <property type="match status" value="1"/>
</dbReference>
<dbReference type="SUPFAM" id="SSF52540">
    <property type="entry name" value="P-loop containing nucleoside triphosphate hydrolases"/>
    <property type="match status" value="1"/>
</dbReference>
<dbReference type="GO" id="GO:0005524">
    <property type="term" value="F:ATP binding"/>
    <property type="evidence" value="ECO:0007669"/>
    <property type="project" value="InterPro"/>
</dbReference>
<dbReference type="PIRSF" id="PIRSF002849">
    <property type="entry name" value="AAA_ATPase_chaperone_MoxR_prd"/>
    <property type="match status" value="1"/>
</dbReference>
<dbReference type="KEGG" id="tmai:FVE67_08200"/>
<dbReference type="InterPro" id="IPR011703">
    <property type="entry name" value="ATPase_AAA-3"/>
</dbReference>
<dbReference type="Proteomes" id="UP000501253">
    <property type="component" value="Chromosome"/>
</dbReference>